<keyword evidence="1" id="KW-0808">Transferase</keyword>
<dbReference type="SUPFAM" id="SSF53271">
    <property type="entry name" value="PRTase-like"/>
    <property type="match status" value="1"/>
</dbReference>
<dbReference type="GO" id="GO:0016757">
    <property type="term" value="F:glycosyltransferase activity"/>
    <property type="evidence" value="ECO:0007669"/>
    <property type="project" value="UniProtKB-KW"/>
</dbReference>
<name>K0KDF7_SACES</name>
<dbReference type="STRING" id="1179773.BN6_75990"/>
<sequence>MLINLLFPPRCAGCGVEGARCCARCLAAFGPPRRVPVPGKGPPVFALADYRGPGRELVLALKERGRRDLAPVLGALVAAAVPKLPGCPAGCRNWWLVPAPSRRAAVRRRGGSHLVGVARCAGLPLARALAFAPGVADSVGLDAAARRANLAGRVRLVRGGLPPPGAGVVVLDDVVTTGATAAACVSALKIGGFRVPAVLTLTSTRGSHPHG</sequence>
<protein>
    <submittedName>
        <fullName evidence="1">Phosphoribosyltransferase</fullName>
    </submittedName>
</protein>
<dbReference type="KEGG" id="sesp:BN6_75990"/>
<dbReference type="InterPro" id="IPR029057">
    <property type="entry name" value="PRTase-like"/>
</dbReference>
<gene>
    <name evidence="1" type="ordered locus">BN6_75990</name>
</gene>
<dbReference type="PATRIC" id="fig|1179773.3.peg.7670"/>
<dbReference type="Gene3D" id="3.40.50.2020">
    <property type="match status" value="1"/>
</dbReference>
<dbReference type="Proteomes" id="UP000006281">
    <property type="component" value="Chromosome"/>
</dbReference>
<dbReference type="PANTHER" id="PTHR47505:SF1">
    <property type="entry name" value="DNA UTILIZATION PROTEIN YHGH"/>
    <property type="match status" value="1"/>
</dbReference>
<keyword evidence="2" id="KW-1185">Reference proteome</keyword>
<proteinExistence type="predicted"/>
<dbReference type="OrthoDB" id="5244859at2"/>
<dbReference type="HOGENOM" id="CLU_054549_3_1_11"/>
<organism evidence="1 2">
    <name type="scientific">Saccharothrix espanaensis (strain ATCC 51144 / DSM 44229 / JCM 9112 / NBRC 15066 / NRRL 15764)</name>
    <dbReference type="NCBI Taxonomy" id="1179773"/>
    <lineage>
        <taxon>Bacteria</taxon>
        <taxon>Bacillati</taxon>
        <taxon>Actinomycetota</taxon>
        <taxon>Actinomycetes</taxon>
        <taxon>Pseudonocardiales</taxon>
        <taxon>Pseudonocardiaceae</taxon>
        <taxon>Saccharothrix</taxon>
    </lineage>
</organism>
<dbReference type="PANTHER" id="PTHR47505">
    <property type="entry name" value="DNA UTILIZATION PROTEIN YHGH"/>
    <property type="match status" value="1"/>
</dbReference>
<accession>K0KDF7</accession>
<dbReference type="BioCyc" id="SESP1179773:BN6_RS36715-MONOMER"/>
<keyword evidence="1" id="KW-0328">Glycosyltransferase</keyword>
<dbReference type="RefSeq" id="WP_015104933.1">
    <property type="nucleotide sequence ID" value="NC_019673.1"/>
</dbReference>
<evidence type="ECO:0000313" key="1">
    <source>
        <dbReference type="EMBL" id="CCH34824.1"/>
    </source>
</evidence>
<dbReference type="InterPro" id="IPR051910">
    <property type="entry name" value="ComF/GntX_DNA_util-trans"/>
</dbReference>
<dbReference type="eggNOG" id="COG1040">
    <property type="taxonomic scope" value="Bacteria"/>
</dbReference>
<dbReference type="AlphaFoldDB" id="K0KDF7"/>
<reference evidence="1 2" key="1">
    <citation type="journal article" date="2012" name="BMC Genomics">
        <title>Complete genome sequence of Saccharothrix espanaensis DSM 44229T and comparison to the other completely sequenced Pseudonocardiaceae.</title>
        <authorList>
            <person name="Strobel T."/>
            <person name="Al-Dilaimi A."/>
            <person name="Blom J."/>
            <person name="Gessner A."/>
            <person name="Kalinowski J."/>
            <person name="Luzhetska M."/>
            <person name="Puhler A."/>
            <person name="Szczepanowski R."/>
            <person name="Bechthold A."/>
            <person name="Ruckert C."/>
        </authorList>
    </citation>
    <scope>NUCLEOTIDE SEQUENCE [LARGE SCALE GENOMIC DNA]</scope>
    <source>
        <strain evidence="2">ATCC 51144 / DSM 44229 / JCM 9112 / NBRC 15066 / NRRL 15764</strain>
    </source>
</reference>
<evidence type="ECO:0000313" key="2">
    <source>
        <dbReference type="Proteomes" id="UP000006281"/>
    </source>
</evidence>
<dbReference type="EMBL" id="HE804045">
    <property type="protein sequence ID" value="CCH34824.1"/>
    <property type="molecule type" value="Genomic_DNA"/>
</dbReference>